<evidence type="ECO:0000259" key="12">
    <source>
        <dbReference type="PROSITE" id="PS52040"/>
    </source>
</evidence>
<dbReference type="SUPFAM" id="SSF56719">
    <property type="entry name" value="Type II DNA topoisomerase"/>
    <property type="match status" value="1"/>
</dbReference>
<dbReference type="GO" id="GO:0006261">
    <property type="term" value="P:DNA-templated DNA replication"/>
    <property type="evidence" value="ECO:0007669"/>
    <property type="project" value="UniProtKB-UniRule"/>
</dbReference>
<dbReference type="NCBIfam" id="NF004044">
    <property type="entry name" value="PRK05561.1"/>
    <property type="match status" value="1"/>
</dbReference>
<dbReference type="NCBIfam" id="NF004043">
    <property type="entry name" value="PRK05560.1"/>
    <property type="match status" value="1"/>
</dbReference>
<dbReference type="Gene3D" id="2.120.10.90">
    <property type="entry name" value="DNA gyrase/topoisomerase IV, subunit A, C-terminal"/>
    <property type="match status" value="1"/>
</dbReference>
<dbReference type="PANTHER" id="PTHR43493">
    <property type="entry name" value="DNA GYRASE/TOPOISOMERASE SUBUNIT A"/>
    <property type="match status" value="1"/>
</dbReference>
<gene>
    <name evidence="9 15" type="primary">gyrA</name>
    <name evidence="15" type="ORF">BN1095_10006</name>
    <name evidence="14" type="ORF">BN1096_10006</name>
    <name evidence="13" type="ORF">BN1097_10006</name>
    <name evidence="16" type="ORF">KRM00_000586</name>
    <name evidence="17" type="ORF">KRQ00_002358</name>
    <name evidence="19" type="ORF">SAMEA1402399_02923</name>
    <name evidence="18" type="ORF">SAMEA3375112_02595</name>
</gene>
<keyword evidence="5 9" id="KW-0067">ATP-binding</keyword>
<evidence type="ECO:0000256" key="5">
    <source>
        <dbReference type="ARBA" id="ARBA00022840"/>
    </source>
</evidence>
<evidence type="ECO:0000256" key="7">
    <source>
        <dbReference type="ARBA" id="ARBA00023125"/>
    </source>
</evidence>
<protein>
    <recommendedName>
        <fullName evidence="9">DNA gyrase subunit A</fullName>
        <ecNumber evidence="9">5.6.2.2</ecNumber>
    </recommendedName>
</protein>
<dbReference type="GO" id="GO:0006265">
    <property type="term" value="P:DNA topological change"/>
    <property type="evidence" value="ECO:0007669"/>
    <property type="project" value="UniProtKB-UniRule"/>
</dbReference>
<dbReference type="NCBIfam" id="TIGR01063">
    <property type="entry name" value="gyrA"/>
    <property type="match status" value="1"/>
</dbReference>
<dbReference type="InterPro" id="IPR050220">
    <property type="entry name" value="Type_II_DNA_Topoisomerases"/>
</dbReference>
<evidence type="ECO:0000256" key="11">
    <source>
        <dbReference type="SAM" id="Coils"/>
    </source>
</evidence>
<dbReference type="SUPFAM" id="SSF101904">
    <property type="entry name" value="GyrA/ParC C-terminal domain-like"/>
    <property type="match status" value="1"/>
</dbReference>
<dbReference type="FunFam" id="1.10.268.10:FF:000001">
    <property type="entry name" value="DNA gyrase subunit A"/>
    <property type="match status" value="1"/>
</dbReference>
<dbReference type="GO" id="GO:0009330">
    <property type="term" value="C:DNA topoisomerase type II (double strand cut, ATP-hydrolyzing) complex"/>
    <property type="evidence" value="ECO:0007669"/>
    <property type="project" value="TreeGrafter"/>
</dbReference>
<dbReference type="GO" id="GO:0034335">
    <property type="term" value="F:DNA negative supercoiling activity"/>
    <property type="evidence" value="ECO:0007669"/>
    <property type="project" value="UniProtKB-ARBA"/>
</dbReference>
<evidence type="ECO:0000313" key="14">
    <source>
        <dbReference type="EMBL" id="CDS82704.1"/>
    </source>
</evidence>
<evidence type="ECO:0000256" key="8">
    <source>
        <dbReference type="ARBA" id="ARBA00023235"/>
    </source>
</evidence>
<dbReference type="AlphaFoldDB" id="A0A069AI92"/>
<evidence type="ECO:0000313" key="20">
    <source>
        <dbReference type="Proteomes" id="UP000189137"/>
    </source>
</evidence>
<evidence type="ECO:0000313" key="17">
    <source>
        <dbReference type="EMBL" id="HBH2620588.1"/>
    </source>
</evidence>
<keyword evidence="8 9" id="KW-0413">Isomerase</keyword>
<feature type="short sequence motif" description="GyrA-box" evidence="9">
    <location>
        <begin position="524"/>
        <end position="530"/>
    </location>
</feature>
<dbReference type="GO" id="GO:0005694">
    <property type="term" value="C:chromosome"/>
    <property type="evidence" value="ECO:0007669"/>
    <property type="project" value="InterPro"/>
</dbReference>
<dbReference type="RefSeq" id="WP_003429305.1">
    <property type="nucleotide sequence ID" value="NZ_AP031492.1"/>
</dbReference>
<dbReference type="Pfam" id="PF03989">
    <property type="entry name" value="DNA_gyraseA_C"/>
    <property type="match status" value="6"/>
</dbReference>
<evidence type="ECO:0000313" key="18">
    <source>
        <dbReference type="EMBL" id="SJS66176.1"/>
    </source>
</evidence>
<evidence type="ECO:0000313" key="15">
    <source>
        <dbReference type="EMBL" id="CDS92528.1"/>
    </source>
</evidence>
<dbReference type="SMART" id="SM00434">
    <property type="entry name" value="TOP4c"/>
    <property type="match status" value="1"/>
</dbReference>
<reference evidence="16" key="4">
    <citation type="submission" date="2021-06" db="EMBL/GenBank/DDBJ databases">
        <authorList>
            <consortium name="NCBI Pathogen Detection Project"/>
        </authorList>
    </citation>
    <scope>NUCLEOTIDE SEQUENCE</scope>
    <source>
        <strain evidence="17">Clostridioides</strain>
        <strain evidence="16">HN1000</strain>
    </source>
</reference>
<dbReference type="Proteomes" id="UP000411588">
    <property type="component" value="Unassembled WGS sequence"/>
</dbReference>
<dbReference type="GO" id="GO:0005524">
    <property type="term" value="F:ATP binding"/>
    <property type="evidence" value="ECO:0007669"/>
    <property type="project" value="UniProtKB-UniRule"/>
</dbReference>
<evidence type="ECO:0000313" key="13">
    <source>
        <dbReference type="EMBL" id="CDS82661.1"/>
    </source>
</evidence>
<dbReference type="Pfam" id="PF00521">
    <property type="entry name" value="DNA_topoisoIV"/>
    <property type="match status" value="1"/>
</dbReference>
<dbReference type="GO" id="GO:0003677">
    <property type="term" value="F:DNA binding"/>
    <property type="evidence" value="ECO:0007669"/>
    <property type="project" value="UniProtKB-UniRule"/>
</dbReference>
<sequence length="808" mass="91095">MEENNKILPIEIAEEMKKSYIDYSMSVIAGRALPDVRDGLKPVHRRILYSMSELNLTPDKPYRKSARIVGDVLGKYHPHGDTAVYYAMVRMAQDFSTRALLVDGHGNFGSVDGDSPAAMRYTEAKMSKLSLELLRDIEKETVDFKPNFDESLKEPSVLPARYPNLLVNGSNGIAVGMATSIPPHNLAEVIDATVYLIDNPECSVDDLIKFVQGPDFPTAAIIMGKESIAEAYRTGRGKVKVRSRAFIEELPKGKQQIIVTEIPYQVNKAKLVERIAELVKEKRIEGISDLRDESNRNGMRIVIELKRDANANIVLNNLYKHSQMEDTFSIIMLALVDGQPRVLNLKQILYHYIKHQEDVVTRRTKFELNKAEARAHILEGLKIALDNIDAVISLIRASKTGQEAKLGLIEKFKLTEIQAQAILDMRLQRLTGLERDKIEAEYEDLIKKINRLKEILADERLLLNVIKDEITIIKENYSDERRTEIRHAEGEIDMRDLISDEEIAITLTHFGYIKRLPSDTYKSQKRGGRGISALTTREEDFVRHLVTTTTHSRLLFFTNKGRVFKLNAYEIPEGKRQAKGTAIVNLLQLSADEKIATLIPIDGNDENEYLLLATKKGIVKKTKREEFKNINKSGLIAIGLRDDDELIGVELTDGKQEVLLVTKEGMSIRFDENDIRYMGRTAMGVKGITLSKEDFVVSMNLCSKGTDVLVVSKNGFGKRTNIEEYRSQIRAGKGIKTYNISEKTGTIVGADMVNEDDEIMIINSDGVLIRIRVNEISLFGRVTSGVKLMKTNDEVNVVSIAKINIEEE</sequence>
<proteinExistence type="inferred from homology"/>
<evidence type="ECO:0000256" key="6">
    <source>
        <dbReference type="ARBA" id="ARBA00023029"/>
    </source>
</evidence>
<dbReference type="Gene3D" id="1.10.268.10">
    <property type="entry name" value="Topoisomerase, domain 3"/>
    <property type="match status" value="1"/>
</dbReference>
<keyword evidence="4 9" id="KW-0547">Nucleotide-binding</keyword>
<evidence type="ECO:0000256" key="2">
    <source>
        <dbReference type="ARBA" id="ARBA00008263"/>
    </source>
</evidence>
<dbReference type="GeneID" id="66352444"/>
<feature type="domain" description="Topo IIA-type catalytic" evidence="12">
    <location>
        <begin position="33"/>
        <end position="497"/>
    </location>
</feature>
<evidence type="ECO:0000256" key="9">
    <source>
        <dbReference type="HAMAP-Rule" id="MF_01897"/>
    </source>
</evidence>
<accession>A0A069AI92</accession>
<name>A0A069AI92_CLODI</name>
<evidence type="ECO:0000313" key="16">
    <source>
        <dbReference type="EMBL" id="HBH1541129.1"/>
    </source>
</evidence>
<dbReference type="Proteomes" id="UP000879542">
    <property type="component" value="Unassembled WGS sequence"/>
</dbReference>
<keyword evidence="7 9" id="KW-0238">DNA-binding</keyword>
<keyword evidence="11" id="KW-0175">Coiled coil</keyword>
<dbReference type="InterPro" id="IPR013757">
    <property type="entry name" value="Topo_IIA_A_a_sf"/>
</dbReference>
<dbReference type="KEGG" id="pdf:CD630DERM_00060"/>
<comment type="catalytic activity">
    <reaction evidence="1 9 10">
        <text>ATP-dependent breakage, passage and rejoining of double-stranded DNA.</text>
        <dbReference type="EC" id="5.6.2.2"/>
    </reaction>
</comment>
<dbReference type="EMBL" id="DAEPXK010000004">
    <property type="protein sequence ID" value="HBH1541129.1"/>
    <property type="molecule type" value="Genomic_DNA"/>
</dbReference>
<comment type="function">
    <text evidence="9">A type II topoisomerase that negatively supercoils closed circular double-stranded (ds) DNA in an ATP-dependent manner to modulate DNA topology and maintain chromosomes in an underwound state. Negative supercoiling favors strand separation, and DNA replication, transcription, recombination and repair, all of which involve strand separation. Also able to catalyze the interconversion of other topological isomers of dsDNA rings, including catenanes and knotted rings. Type II topoisomerases break and join 2 DNA strands simultaneously in an ATP-dependent manner.</text>
</comment>
<dbReference type="InterPro" id="IPR013760">
    <property type="entry name" value="Topo_IIA-like_dom_sf"/>
</dbReference>
<organism evidence="15">
    <name type="scientific">Clostridioides difficile</name>
    <name type="common">Peptoclostridium difficile</name>
    <dbReference type="NCBI Taxonomy" id="1496"/>
    <lineage>
        <taxon>Bacteria</taxon>
        <taxon>Bacillati</taxon>
        <taxon>Bacillota</taxon>
        <taxon>Clostridia</taxon>
        <taxon>Peptostreptococcales</taxon>
        <taxon>Peptostreptococcaceae</taxon>
        <taxon>Clostridioides</taxon>
    </lineage>
</organism>
<dbReference type="CDD" id="cd00187">
    <property type="entry name" value="TOP4c"/>
    <property type="match status" value="1"/>
</dbReference>
<evidence type="ECO:0000313" key="19">
    <source>
        <dbReference type="EMBL" id="VFD34032.1"/>
    </source>
</evidence>
<dbReference type="EMBL" id="LK932442">
    <property type="protein sequence ID" value="CDS82704.1"/>
    <property type="molecule type" value="Genomic_DNA"/>
</dbReference>
<dbReference type="InterPro" id="IPR035516">
    <property type="entry name" value="Gyrase/topoIV_suA_C"/>
</dbReference>
<dbReference type="EMBL" id="CAADAN010000011">
    <property type="protein sequence ID" value="VFD34032.1"/>
    <property type="molecule type" value="Genomic_DNA"/>
</dbReference>
<reference evidence="15" key="1">
    <citation type="submission" date="2014-07" db="EMBL/GenBank/DDBJ databases">
        <authorList>
            <person name="Monot Marc"/>
        </authorList>
    </citation>
    <scope>NUCLEOTIDE SEQUENCE</scope>
    <source>
        <strain evidence="15">7032989</strain>
        <strain evidence="13">7032994</strain>
    </source>
</reference>
<dbReference type="Proteomes" id="UP000189137">
    <property type="component" value="Unassembled WGS sequence"/>
</dbReference>
<keyword evidence="3 9" id="KW-0963">Cytoplasm</keyword>
<dbReference type="GO" id="GO:0005737">
    <property type="term" value="C:cytoplasm"/>
    <property type="evidence" value="ECO:0007669"/>
    <property type="project" value="UniProtKB-SubCell"/>
</dbReference>
<dbReference type="SMR" id="A0A069AI92"/>
<comment type="subunit">
    <text evidence="9">Heterotetramer, composed of two GyrA and two GyrB chains. In the heterotetramer, GyrA contains the active site tyrosine that forms a transient covalent intermediate with DNA, while GyrB binds cofactors and catalyzes ATP hydrolysis.</text>
</comment>
<evidence type="ECO:0000256" key="4">
    <source>
        <dbReference type="ARBA" id="ARBA00022741"/>
    </source>
</evidence>
<dbReference type="EMBL" id="DAEQIJ010000010">
    <property type="protein sequence ID" value="HBH2620588.1"/>
    <property type="molecule type" value="Genomic_DNA"/>
</dbReference>
<dbReference type="Gene3D" id="3.30.1360.40">
    <property type="match status" value="1"/>
</dbReference>
<keyword evidence="6 9" id="KW-0799">Topoisomerase</keyword>
<dbReference type="InterPro" id="IPR006691">
    <property type="entry name" value="GyrA/parC_rep"/>
</dbReference>
<comment type="miscellaneous">
    <text evidence="9">Few gyrases are as efficient as E.coli at forming negative supercoils. Not all organisms have 2 type II topoisomerases; in organisms with a single type II topoisomerase this enzyme also has to decatenate newly replicated chromosomes.</text>
</comment>
<dbReference type="EMBL" id="FUPS01000009">
    <property type="protein sequence ID" value="SJS66176.1"/>
    <property type="molecule type" value="Genomic_DNA"/>
</dbReference>
<feature type="coiled-coil region" evidence="11">
    <location>
        <begin position="435"/>
        <end position="462"/>
    </location>
</feature>
<dbReference type="PANTHER" id="PTHR43493:SF5">
    <property type="entry name" value="DNA GYRASE SUBUNIT A, CHLOROPLASTIC_MITOCHONDRIAL"/>
    <property type="match status" value="1"/>
</dbReference>
<dbReference type="HAMAP" id="MF_01897">
    <property type="entry name" value="GyrA"/>
    <property type="match status" value="1"/>
</dbReference>
<dbReference type="Gene3D" id="3.90.199.10">
    <property type="entry name" value="Topoisomerase II, domain 5"/>
    <property type="match status" value="1"/>
</dbReference>
<dbReference type="FunFam" id="2.120.10.90:FF:000004">
    <property type="entry name" value="DNA gyrase subunit A"/>
    <property type="match status" value="1"/>
</dbReference>
<dbReference type="FunFam" id="3.30.1360.40:FF:000002">
    <property type="entry name" value="DNA gyrase subunit A"/>
    <property type="match status" value="1"/>
</dbReference>
<dbReference type="EMBL" id="LK932302">
    <property type="protein sequence ID" value="CDS82661.1"/>
    <property type="molecule type" value="Genomic_DNA"/>
</dbReference>
<dbReference type="Proteomes" id="UP000878956">
    <property type="component" value="Unassembled WGS sequence"/>
</dbReference>
<dbReference type="InterPro" id="IPR013758">
    <property type="entry name" value="Topo_IIA_A/C_ab"/>
</dbReference>
<dbReference type="InterPro" id="IPR002205">
    <property type="entry name" value="Topo_IIA_dom_A"/>
</dbReference>
<dbReference type="InterPro" id="IPR005743">
    <property type="entry name" value="GyrA"/>
</dbReference>
<evidence type="ECO:0000313" key="21">
    <source>
        <dbReference type="Proteomes" id="UP000411588"/>
    </source>
</evidence>
<evidence type="ECO:0000256" key="1">
    <source>
        <dbReference type="ARBA" id="ARBA00000185"/>
    </source>
</evidence>
<reference evidence="18 20" key="2">
    <citation type="submission" date="2017-02" db="EMBL/GenBank/DDBJ databases">
        <authorList>
            <consortium name="Pathogen Informatics"/>
        </authorList>
    </citation>
    <scope>NUCLEOTIDE SEQUENCE [LARGE SCALE GENOMIC DNA]</scope>
    <source>
        <strain evidence="21">clo34</strain>
        <strain evidence="19">Clo34</strain>
        <strain evidence="18 20">VRECD0157</strain>
    </source>
</reference>
<dbReference type="FunFam" id="3.90.199.10:FF:000001">
    <property type="entry name" value="DNA gyrase subunit A"/>
    <property type="match status" value="1"/>
</dbReference>
<evidence type="ECO:0000256" key="10">
    <source>
        <dbReference type="PROSITE-ProRule" id="PRU01384"/>
    </source>
</evidence>
<comment type="similarity">
    <text evidence="2 9">Belongs to the type II topoisomerase GyrA/ParC subunit family.</text>
</comment>
<dbReference type="EC" id="5.6.2.2" evidence="9"/>
<dbReference type="PROSITE" id="PS52040">
    <property type="entry name" value="TOPO_IIA"/>
    <property type="match status" value="1"/>
</dbReference>
<dbReference type="PATRIC" id="fig|1496.1371.peg.1400"/>
<evidence type="ECO:0000256" key="3">
    <source>
        <dbReference type="ARBA" id="ARBA00022490"/>
    </source>
</evidence>
<reference evidence="16" key="3">
    <citation type="journal article" date="2018" name="Genome Biol.">
        <title>SKESA: strategic k-mer extension for scrupulous assemblies.</title>
        <authorList>
            <person name="Souvorov A."/>
            <person name="Agarwala R."/>
            <person name="Lipman D.J."/>
        </authorList>
    </citation>
    <scope>NUCLEOTIDE SEQUENCE</scope>
    <source>
        <strain evidence="17">Clostridioides</strain>
        <strain evidence="16">HN1000</strain>
    </source>
</reference>
<comment type="subcellular location">
    <subcellularLocation>
        <location evidence="9">Cytoplasm</location>
    </subcellularLocation>
</comment>
<dbReference type="EMBL" id="LK932738">
    <property type="protein sequence ID" value="CDS92528.1"/>
    <property type="molecule type" value="Genomic_DNA"/>
</dbReference>
<feature type="active site" description="O-(5'-phospho-DNA)-tyrosine intermediate" evidence="9 10">
    <location>
        <position position="121"/>
    </location>
</feature>